<dbReference type="EMBL" id="CP003280">
    <property type="protein sequence ID" value="AFL82424.1"/>
    <property type="molecule type" value="Genomic_DNA"/>
</dbReference>
<dbReference type="Pfam" id="PF02545">
    <property type="entry name" value="Maf"/>
    <property type="match status" value="1"/>
</dbReference>
<dbReference type="PATRIC" id="fig|746697.3.peg.3037"/>
<dbReference type="KEGG" id="asl:Aeqsu_2985"/>
<dbReference type="GO" id="GO:0036221">
    <property type="term" value="F:UTP diphosphatase activity"/>
    <property type="evidence" value="ECO:0007669"/>
    <property type="project" value="RHEA"/>
</dbReference>
<keyword evidence="4" id="KW-0963">Cytoplasm</keyword>
<dbReference type="SUPFAM" id="SSF52972">
    <property type="entry name" value="ITPase-like"/>
    <property type="match status" value="1"/>
</dbReference>
<keyword evidence="2 4" id="KW-0378">Hydrolase</keyword>
<dbReference type="Proteomes" id="UP000006049">
    <property type="component" value="Chromosome"/>
</dbReference>
<dbReference type="HAMAP" id="MF_00528">
    <property type="entry name" value="Maf"/>
    <property type="match status" value="1"/>
</dbReference>
<dbReference type="GO" id="GO:0009117">
    <property type="term" value="P:nucleotide metabolic process"/>
    <property type="evidence" value="ECO:0007669"/>
    <property type="project" value="UniProtKB-KW"/>
</dbReference>
<dbReference type="PIRSF" id="PIRSF006305">
    <property type="entry name" value="Maf"/>
    <property type="match status" value="1"/>
</dbReference>
<dbReference type="GO" id="GO:0005737">
    <property type="term" value="C:cytoplasm"/>
    <property type="evidence" value="ECO:0007669"/>
    <property type="project" value="UniProtKB-SubCell"/>
</dbReference>
<feature type="site" description="Important for substrate specificity" evidence="4">
    <location>
        <position position="32"/>
    </location>
</feature>
<evidence type="ECO:0000256" key="1">
    <source>
        <dbReference type="ARBA" id="ARBA00001968"/>
    </source>
</evidence>
<dbReference type="HOGENOM" id="CLU_040416_0_0_10"/>
<dbReference type="STRING" id="746697.Aeqsu_2985"/>
<evidence type="ECO:0000313" key="5">
    <source>
        <dbReference type="EMBL" id="AFL82424.1"/>
    </source>
</evidence>
<dbReference type="GO" id="GO:0036218">
    <property type="term" value="F:dTTP diphosphatase activity"/>
    <property type="evidence" value="ECO:0007669"/>
    <property type="project" value="RHEA"/>
</dbReference>
<organism evidence="5 6">
    <name type="scientific">Aequorivita sublithincola (strain DSM 14238 / LMG 21431 / ACAM 643 / 9-3)</name>
    <dbReference type="NCBI Taxonomy" id="746697"/>
    <lineage>
        <taxon>Bacteria</taxon>
        <taxon>Pseudomonadati</taxon>
        <taxon>Bacteroidota</taxon>
        <taxon>Flavobacteriia</taxon>
        <taxon>Flavobacteriales</taxon>
        <taxon>Flavobacteriaceae</taxon>
        <taxon>Aequorivita</taxon>
    </lineage>
</organism>
<feature type="site" description="Important for substrate specificity" evidence="4">
    <location>
        <position position="90"/>
    </location>
</feature>
<comment type="catalytic activity">
    <reaction evidence="4">
        <text>UTP + H2O = UMP + diphosphate + H(+)</text>
        <dbReference type="Rhea" id="RHEA:29395"/>
        <dbReference type="ChEBI" id="CHEBI:15377"/>
        <dbReference type="ChEBI" id="CHEBI:15378"/>
        <dbReference type="ChEBI" id="CHEBI:33019"/>
        <dbReference type="ChEBI" id="CHEBI:46398"/>
        <dbReference type="ChEBI" id="CHEBI:57865"/>
        <dbReference type="EC" id="3.6.1.9"/>
    </reaction>
</comment>
<dbReference type="Gene3D" id="3.90.950.10">
    <property type="match status" value="1"/>
</dbReference>
<feature type="active site" description="Proton acceptor" evidence="4">
    <location>
        <position position="89"/>
    </location>
</feature>
<evidence type="ECO:0000256" key="3">
    <source>
        <dbReference type="ARBA" id="ARBA00023080"/>
    </source>
</evidence>
<sequence>MLHSTLFNYNLLDMLREKLKNYNIILASASPRRQAFFKELDLGYTIQVKEVNEIYDTNLTHSKITDYLSQLKASVFVDLNENDILITSDTIVWKDEKALGKPKDFEEAEKMLQNLSGQMHEVITSVCFTSKDFQKTVNDVTKVWFKPLSDEEIDYYLKNYKPFDKAGSYGIQEWIGYIGIEKIEGCYFNVMGLPTRLVYKTLTEIANR</sequence>
<dbReference type="InterPro" id="IPR029001">
    <property type="entry name" value="ITPase-like_fam"/>
</dbReference>
<comment type="catalytic activity">
    <reaction evidence="4">
        <text>dTTP + H2O = dTMP + diphosphate + H(+)</text>
        <dbReference type="Rhea" id="RHEA:28534"/>
        <dbReference type="ChEBI" id="CHEBI:15377"/>
        <dbReference type="ChEBI" id="CHEBI:15378"/>
        <dbReference type="ChEBI" id="CHEBI:33019"/>
        <dbReference type="ChEBI" id="CHEBI:37568"/>
        <dbReference type="ChEBI" id="CHEBI:63528"/>
        <dbReference type="EC" id="3.6.1.9"/>
    </reaction>
</comment>
<dbReference type="InterPro" id="IPR003697">
    <property type="entry name" value="Maf-like"/>
</dbReference>
<reference evidence="5 6" key="1">
    <citation type="submission" date="2012-06" db="EMBL/GenBank/DDBJ databases">
        <title>The complete genome of Aequorivita sublithincola DSM 14238.</title>
        <authorList>
            <consortium name="US DOE Joint Genome Institute (JGI-PGF)"/>
            <person name="Lucas S."/>
            <person name="Copeland A."/>
            <person name="Lapidus A."/>
            <person name="Goodwin L."/>
            <person name="Pitluck S."/>
            <person name="Peters L."/>
            <person name="Munk A.C.C."/>
            <person name="Kyrpides N."/>
            <person name="Mavromatis K."/>
            <person name="Pagani I."/>
            <person name="Ivanova N."/>
            <person name="Ovchinnikova G."/>
            <person name="Zeytun A."/>
            <person name="Detter J.C."/>
            <person name="Han C."/>
            <person name="Land M."/>
            <person name="Hauser L."/>
            <person name="Markowitz V."/>
            <person name="Cheng J.-F."/>
            <person name="Hugenholtz P."/>
            <person name="Woyke T."/>
            <person name="Wu D."/>
            <person name="Tindall B."/>
            <person name="Faehnrich R."/>
            <person name="Brambilla E."/>
            <person name="Klenk H.-P."/>
            <person name="Eisen J.A."/>
        </authorList>
    </citation>
    <scope>NUCLEOTIDE SEQUENCE [LARGE SCALE GENOMIC DNA]</scope>
    <source>
        <strain evidence="6">DSM 14238 / LMG 21431 / ACAM 643 / 9-3</strain>
    </source>
</reference>
<name>I3YZK6_AEQSU</name>
<evidence type="ECO:0000313" key="6">
    <source>
        <dbReference type="Proteomes" id="UP000006049"/>
    </source>
</evidence>
<comment type="subcellular location">
    <subcellularLocation>
        <location evidence="4">Cytoplasm</location>
    </subcellularLocation>
</comment>
<comment type="similarity">
    <text evidence="4">Belongs to the Maf family. YhdE subfamily.</text>
</comment>
<gene>
    <name evidence="5" type="ordered locus">Aeqsu_2985</name>
</gene>
<dbReference type="AlphaFoldDB" id="I3YZK6"/>
<dbReference type="EC" id="3.6.1.9" evidence="4"/>
<evidence type="ECO:0000256" key="2">
    <source>
        <dbReference type="ARBA" id="ARBA00022801"/>
    </source>
</evidence>
<comment type="caution">
    <text evidence="4">Lacks conserved residue(s) required for the propagation of feature annotation.</text>
</comment>
<proteinExistence type="inferred from homology"/>
<dbReference type="PANTHER" id="PTHR43213">
    <property type="entry name" value="BIFUNCTIONAL DTTP/UTP PYROPHOSPHATASE/METHYLTRANSFERASE PROTEIN-RELATED"/>
    <property type="match status" value="1"/>
</dbReference>
<protein>
    <recommendedName>
        <fullName evidence="4">dTTP/UTP pyrophosphatase</fullName>
        <shortName evidence="4">dTTPase/UTPase</shortName>
        <ecNumber evidence="4">3.6.1.9</ecNumber>
    </recommendedName>
    <alternativeName>
        <fullName evidence="4">Nucleoside triphosphate pyrophosphatase</fullName>
    </alternativeName>
    <alternativeName>
        <fullName evidence="4">Nucleotide pyrophosphatase</fullName>
        <shortName evidence="4">Nucleotide PPase</shortName>
    </alternativeName>
</protein>
<accession>I3YZK6</accession>
<keyword evidence="3 4" id="KW-0546">Nucleotide metabolism</keyword>
<comment type="cofactor">
    <cofactor evidence="1 4">
        <name>a divalent metal cation</name>
        <dbReference type="ChEBI" id="CHEBI:60240"/>
    </cofactor>
</comment>
<comment type="function">
    <text evidence="4">Nucleoside triphosphate pyrophosphatase that hydrolyzes dTTP and UTP. May have a dual role in cell division arrest and in preventing the incorporation of modified nucleotides into cellular nucleic acids.</text>
</comment>
<keyword evidence="6" id="KW-1185">Reference proteome</keyword>
<dbReference type="PANTHER" id="PTHR43213:SF5">
    <property type="entry name" value="BIFUNCTIONAL DTTP_UTP PYROPHOSPHATASE_METHYLTRANSFERASE PROTEIN-RELATED"/>
    <property type="match status" value="1"/>
</dbReference>
<dbReference type="eggNOG" id="COG0424">
    <property type="taxonomic scope" value="Bacteria"/>
</dbReference>
<evidence type="ECO:0000256" key="4">
    <source>
        <dbReference type="HAMAP-Rule" id="MF_00528"/>
    </source>
</evidence>
<feature type="site" description="Important for substrate specificity" evidence="4">
    <location>
        <position position="172"/>
    </location>
</feature>
<dbReference type="NCBIfam" id="TIGR00172">
    <property type="entry name" value="maf"/>
    <property type="match status" value="1"/>
</dbReference>
<dbReference type="CDD" id="cd00555">
    <property type="entry name" value="Maf"/>
    <property type="match status" value="1"/>
</dbReference>